<keyword evidence="2" id="KW-0805">Transcription regulation</keyword>
<dbReference type="InterPro" id="IPR036388">
    <property type="entry name" value="WH-like_DNA-bd_sf"/>
</dbReference>
<keyword evidence="7" id="KW-1185">Reference proteome</keyword>
<dbReference type="InterPro" id="IPR000847">
    <property type="entry name" value="LysR_HTH_N"/>
</dbReference>
<dbReference type="FunFam" id="1.10.10.10:FF:000001">
    <property type="entry name" value="LysR family transcriptional regulator"/>
    <property type="match status" value="1"/>
</dbReference>
<evidence type="ECO:0000259" key="5">
    <source>
        <dbReference type="PROSITE" id="PS50931"/>
    </source>
</evidence>
<sequence length="296" mass="32216">MMRSGLTELEAVLAVARHGSFRAAAAALEMSTSALSQAVASLEGRIGTRLFHRTTRSVRLTQAGERFVADVAPAMADIRGAIERASDEGGPPTGTLRINASFGAAQRVIGPYLIPYMRKYPGVHLDLVTEGRLIDIVREGFDAGFRTEDTVPGDMIAIPFGARIRFAVVGSPDYFAKHGRPRTPADLSRHACIRARMPAGHIYRWEFERHGEALAVDVQGALTLDAPQLMLEAALAGLGLTYLTEFNVEEALAAGTLERVLAEWTPPFDRLCLYYPGRRHVPAPLRALVDLIRESG</sequence>
<dbReference type="GO" id="GO:0003700">
    <property type="term" value="F:DNA-binding transcription factor activity"/>
    <property type="evidence" value="ECO:0007669"/>
    <property type="project" value="InterPro"/>
</dbReference>
<dbReference type="PANTHER" id="PTHR30537">
    <property type="entry name" value="HTH-TYPE TRANSCRIPTIONAL REGULATOR"/>
    <property type="match status" value="1"/>
</dbReference>
<dbReference type="InterPro" id="IPR005119">
    <property type="entry name" value="LysR_subst-bd"/>
</dbReference>
<dbReference type="AlphaFoldDB" id="A0A7X5TQ18"/>
<dbReference type="PROSITE" id="PS50931">
    <property type="entry name" value="HTH_LYSR"/>
    <property type="match status" value="1"/>
</dbReference>
<dbReference type="Gene3D" id="3.40.190.290">
    <property type="match status" value="1"/>
</dbReference>
<dbReference type="GO" id="GO:0043565">
    <property type="term" value="F:sequence-specific DNA binding"/>
    <property type="evidence" value="ECO:0007669"/>
    <property type="project" value="TreeGrafter"/>
</dbReference>
<gene>
    <name evidence="6" type="ORF">HBF32_07645</name>
</gene>
<dbReference type="SUPFAM" id="SSF53850">
    <property type="entry name" value="Periplasmic binding protein-like II"/>
    <property type="match status" value="1"/>
</dbReference>
<reference evidence="6 7" key="1">
    <citation type="journal article" date="2006" name="Int. J. Syst. Evol. Microbiol.">
        <title>Dyella yeojuensis sp. nov., isolated from greenhouse soil in Korea.</title>
        <authorList>
            <person name="Kim B.Y."/>
            <person name="Weon H.Y."/>
            <person name="Lee K.H."/>
            <person name="Seok S.J."/>
            <person name="Kwon S.W."/>
            <person name="Go S.J."/>
            <person name="Stackebrandt E."/>
        </authorList>
    </citation>
    <scope>NUCLEOTIDE SEQUENCE [LARGE SCALE GENOMIC DNA]</scope>
    <source>
        <strain evidence="6 7">DSM 17673</strain>
    </source>
</reference>
<dbReference type="PANTHER" id="PTHR30537:SF1">
    <property type="entry name" value="HTH-TYPE TRANSCRIPTIONAL REGULATOR PGRR"/>
    <property type="match status" value="1"/>
</dbReference>
<dbReference type="Gene3D" id="1.10.10.10">
    <property type="entry name" value="Winged helix-like DNA-binding domain superfamily/Winged helix DNA-binding domain"/>
    <property type="match status" value="1"/>
</dbReference>
<keyword evidence="4" id="KW-0804">Transcription</keyword>
<dbReference type="CDD" id="cd08474">
    <property type="entry name" value="PBP2_CrgA_like_5"/>
    <property type="match status" value="1"/>
</dbReference>
<dbReference type="Pfam" id="PF00126">
    <property type="entry name" value="HTH_1"/>
    <property type="match status" value="1"/>
</dbReference>
<dbReference type="EMBL" id="JAAQTL010000001">
    <property type="protein sequence ID" value="NID15334.1"/>
    <property type="molecule type" value="Genomic_DNA"/>
</dbReference>
<evidence type="ECO:0000256" key="1">
    <source>
        <dbReference type="ARBA" id="ARBA00009437"/>
    </source>
</evidence>
<accession>A0A7X5TQ18</accession>
<evidence type="ECO:0000313" key="6">
    <source>
        <dbReference type="EMBL" id="NID15334.1"/>
    </source>
</evidence>
<evidence type="ECO:0000313" key="7">
    <source>
        <dbReference type="Proteomes" id="UP000518878"/>
    </source>
</evidence>
<feature type="domain" description="HTH lysR-type" evidence="5">
    <location>
        <begin position="6"/>
        <end position="61"/>
    </location>
</feature>
<dbReference type="Proteomes" id="UP000518878">
    <property type="component" value="Unassembled WGS sequence"/>
</dbReference>
<dbReference type="GO" id="GO:0006351">
    <property type="term" value="P:DNA-templated transcription"/>
    <property type="evidence" value="ECO:0007669"/>
    <property type="project" value="TreeGrafter"/>
</dbReference>
<dbReference type="InterPro" id="IPR036390">
    <property type="entry name" value="WH_DNA-bd_sf"/>
</dbReference>
<comment type="similarity">
    <text evidence="1">Belongs to the LysR transcriptional regulatory family.</text>
</comment>
<comment type="caution">
    <text evidence="6">The sequence shown here is derived from an EMBL/GenBank/DDBJ whole genome shotgun (WGS) entry which is preliminary data.</text>
</comment>
<evidence type="ECO:0000256" key="3">
    <source>
        <dbReference type="ARBA" id="ARBA00023125"/>
    </source>
</evidence>
<keyword evidence="3" id="KW-0238">DNA-binding</keyword>
<evidence type="ECO:0000256" key="2">
    <source>
        <dbReference type="ARBA" id="ARBA00023015"/>
    </source>
</evidence>
<name>A0A7X5TQ18_9GAMM</name>
<dbReference type="SUPFAM" id="SSF46785">
    <property type="entry name" value="Winged helix' DNA-binding domain"/>
    <property type="match status" value="1"/>
</dbReference>
<evidence type="ECO:0000256" key="4">
    <source>
        <dbReference type="ARBA" id="ARBA00023163"/>
    </source>
</evidence>
<dbReference type="InterPro" id="IPR058163">
    <property type="entry name" value="LysR-type_TF_proteobact-type"/>
</dbReference>
<protein>
    <submittedName>
        <fullName evidence="6">LysR family transcriptional regulator</fullName>
    </submittedName>
</protein>
<dbReference type="Pfam" id="PF03466">
    <property type="entry name" value="LysR_substrate"/>
    <property type="match status" value="1"/>
</dbReference>
<organism evidence="6 7">
    <name type="scientific">Luteibacter yeojuensis</name>
    <dbReference type="NCBI Taxonomy" id="345309"/>
    <lineage>
        <taxon>Bacteria</taxon>
        <taxon>Pseudomonadati</taxon>
        <taxon>Pseudomonadota</taxon>
        <taxon>Gammaproteobacteria</taxon>
        <taxon>Lysobacterales</taxon>
        <taxon>Rhodanobacteraceae</taxon>
        <taxon>Luteibacter</taxon>
    </lineage>
</organism>
<proteinExistence type="inferred from homology"/>